<organism evidence="2 3">
    <name type="scientific">Dasania phycosphaerae</name>
    <dbReference type="NCBI Taxonomy" id="2950436"/>
    <lineage>
        <taxon>Bacteria</taxon>
        <taxon>Pseudomonadati</taxon>
        <taxon>Pseudomonadota</taxon>
        <taxon>Gammaproteobacteria</taxon>
        <taxon>Cellvibrionales</taxon>
        <taxon>Spongiibacteraceae</taxon>
        <taxon>Dasania</taxon>
    </lineage>
</organism>
<dbReference type="AlphaFoldDB" id="A0A9J6RN67"/>
<keyword evidence="1" id="KW-0732">Signal</keyword>
<accession>A0A9J6RN67</accession>
<proteinExistence type="predicted"/>
<dbReference type="Proteomes" id="UP001069090">
    <property type="component" value="Unassembled WGS sequence"/>
</dbReference>
<evidence type="ECO:0000313" key="3">
    <source>
        <dbReference type="Proteomes" id="UP001069090"/>
    </source>
</evidence>
<evidence type="ECO:0000313" key="2">
    <source>
        <dbReference type="EMBL" id="MCZ0865971.1"/>
    </source>
</evidence>
<feature type="signal peptide" evidence="1">
    <location>
        <begin position="1"/>
        <end position="27"/>
    </location>
</feature>
<gene>
    <name evidence="2" type="ORF">O0V09_12225</name>
</gene>
<evidence type="ECO:0000256" key="1">
    <source>
        <dbReference type="SAM" id="SignalP"/>
    </source>
</evidence>
<reference evidence="2 3" key="1">
    <citation type="submission" date="2022-12" db="EMBL/GenBank/DDBJ databases">
        <title>Dasania phycosphaerae sp. nov., isolated from particulate material of the south coast of Korea.</title>
        <authorList>
            <person name="Jiang Y."/>
        </authorList>
    </citation>
    <scope>NUCLEOTIDE SEQUENCE [LARGE SCALE GENOMIC DNA]</scope>
    <source>
        <strain evidence="2 3">GY-19</strain>
    </source>
</reference>
<protein>
    <submittedName>
        <fullName evidence="2">Transporter substrate-binding domain-containing protein</fullName>
    </submittedName>
</protein>
<comment type="caution">
    <text evidence="2">The sequence shown here is derived from an EMBL/GenBank/DDBJ whole genome shotgun (WGS) entry which is preliminary data.</text>
</comment>
<feature type="chain" id="PRO_5039945914" evidence="1">
    <location>
        <begin position="28"/>
        <end position="251"/>
    </location>
</feature>
<dbReference type="Gene3D" id="3.40.190.10">
    <property type="entry name" value="Periplasmic binding protein-like II"/>
    <property type="match status" value="2"/>
</dbReference>
<keyword evidence="3" id="KW-1185">Reference proteome</keyword>
<dbReference type="EMBL" id="JAPTGG010000009">
    <property type="protein sequence ID" value="MCZ0865971.1"/>
    <property type="molecule type" value="Genomic_DNA"/>
</dbReference>
<sequence>MYSWYQNRCFPAAVTLYACTLLFSAKAVSETPQIAVYQLTGLINQQQTGSYNKVLSRIQSLGVNFTLQYSPIVRAKHNFNHQLADCIAPSDEDGTIFNFPTIQSLPFNYAMAYIFTRHDDAIISDLQALKGKKVGVRTGMRFSAEFEQMRNSGYFEVEPVRDLALNYRKLIAKRIDAFAAYTPDIWNLLNSKELAKLHYDASQSMQKHPERIVCHATLSNQAFIKQFNLALQQLKQQGELKQLLGLSYSLD</sequence>
<dbReference type="RefSeq" id="WP_258332124.1">
    <property type="nucleotide sequence ID" value="NZ_JAPTGG010000009.1"/>
</dbReference>
<name>A0A9J6RN67_9GAMM</name>
<dbReference type="SUPFAM" id="SSF53850">
    <property type="entry name" value="Periplasmic binding protein-like II"/>
    <property type="match status" value="1"/>
</dbReference>